<evidence type="ECO:0000313" key="2">
    <source>
        <dbReference type="EMBL" id="VDM79148.1"/>
    </source>
</evidence>
<proteinExistence type="predicted"/>
<accession>A0A3P7LIZ7</accession>
<name>A0A3P7LIZ7_STRVU</name>
<evidence type="ECO:0000256" key="1">
    <source>
        <dbReference type="SAM" id="MobiDB-lite"/>
    </source>
</evidence>
<protein>
    <submittedName>
        <fullName evidence="2">Uncharacterized protein</fullName>
    </submittedName>
</protein>
<dbReference type="AlphaFoldDB" id="A0A3P7LIZ7"/>
<keyword evidence="3" id="KW-1185">Reference proteome</keyword>
<feature type="region of interest" description="Disordered" evidence="1">
    <location>
        <begin position="1"/>
        <end position="50"/>
    </location>
</feature>
<dbReference type="EMBL" id="UYYB01104104">
    <property type="protein sequence ID" value="VDM79148.1"/>
    <property type="molecule type" value="Genomic_DNA"/>
</dbReference>
<organism evidence="2 3">
    <name type="scientific">Strongylus vulgaris</name>
    <name type="common">Blood worm</name>
    <dbReference type="NCBI Taxonomy" id="40348"/>
    <lineage>
        <taxon>Eukaryota</taxon>
        <taxon>Metazoa</taxon>
        <taxon>Ecdysozoa</taxon>
        <taxon>Nematoda</taxon>
        <taxon>Chromadorea</taxon>
        <taxon>Rhabditida</taxon>
        <taxon>Rhabditina</taxon>
        <taxon>Rhabditomorpha</taxon>
        <taxon>Strongyloidea</taxon>
        <taxon>Strongylidae</taxon>
        <taxon>Strongylus</taxon>
    </lineage>
</organism>
<feature type="compositionally biased region" description="Polar residues" evidence="1">
    <location>
        <begin position="1"/>
        <end position="15"/>
    </location>
</feature>
<feature type="region of interest" description="Disordered" evidence="1">
    <location>
        <begin position="133"/>
        <end position="164"/>
    </location>
</feature>
<gene>
    <name evidence="2" type="ORF">SVUK_LOCUS14146</name>
</gene>
<reference evidence="2 3" key="1">
    <citation type="submission" date="2018-11" db="EMBL/GenBank/DDBJ databases">
        <authorList>
            <consortium name="Pathogen Informatics"/>
        </authorList>
    </citation>
    <scope>NUCLEOTIDE SEQUENCE [LARGE SCALE GENOMIC DNA]</scope>
</reference>
<feature type="compositionally biased region" description="Basic and acidic residues" evidence="1">
    <location>
        <begin position="142"/>
        <end position="152"/>
    </location>
</feature>
<dbReference type="Proteomes" id="UP000270094">
    <property type="component" value="Unassembled WGS sequence"/>
</dbReference>
<evidence type="ECO:0000313" key="3">
    <source>
        <dbReference type="Proteomes" id="UP000270094"/>
    </source>
</evidence>
<sequence length="164" mass="18500">MTPSQSGLTQISRLQQGFRRDSPDRVSLTKKHMDHDGQPRTVWSPQTMTPKRTTSNMQAIAPSGAAASAITRRPDNYTESNLHLRSRSQSPNHMLLNQQQNIRAPVNTVSRDLTKELQRRRDSDMSYTAVSTRLTPASSRTNLRDTDTRKSTEALNRIAALRSK</sequence>
<dbReference type="OrthoDB" id="6154712at2759"/>
<feature type="compositionally biased region" description="Polar residues" evidence="1">
    <location>
        <begin position="41"/>
        <end position="50"/>
    </location>
</feature>